<evidence type="ECO:0000313" key="2">
    <source>
        <dbReference type="EMBL" id="SMF67079.1"/>
    </source>
</evidence>
<evidence type="ECO:0000256" key="1">
    <source>
        <dbReference type="SAM" id="SignalP"/>
    </source>
</evidence>
<protein>
    <submittedName>
        <fullName evidence="2">Uncharacterized protein</fullName>
    </submittedName>
</protein>
<organism evidence="2 3">
    <name type="scientific">Pseudobacteriovorax antillogorgiicola</name>
    <dbReference type="NCBI Taxonomy" id="1513793"/>
    <lineage>
        <taxon>Bacteria</taxon>
        <taxon>Pseudomonadati</taxon>
        <taxon>Bdellovibrionota</taxon>
        <taxon>Oligoflexia</taxon>
        <taxon>Oligoflexales</taxon>
        <taxon>Pseudobacteriovoracaceae</taxon>
        <taxon>Pseudobacteriovorax</taxon>
    </lineage>
</organism>
<dbReference type="AlphaFoldDB" id="A0A1Y6CIU1"/>
<feature type="chain" id="PRO_5012306051" evidence="1">
    <location>
        <begin position="18"/>
        <end position="207"/>
    </location>
</feature>
<evidence type="ECO:0000313" key="3">
    <source>
        <dbReference type="Proteomes" id="UP000192907"/>
    </source>
</evidence>
<dbReference type="SUPFAM" id="SSF53850">
    <property type="entry name" value="Periplasmic binding protein-like II"/>
    <property type="match status" value="1"/>
</dbReference>
<keyword evidence="1" id="KW-0732">Signal</keyword>
<gene>
    <name evidence="2" type="ORF">SAMN06296036_12392</name>
</gene>
<dbReference type="Gene3D" id="3.40.190.10">
    <property type="entry name" value="Periplasmic binding protein-like II"/>
    <property type="match status" value="1"/>
</dbReference>
<name>A0A1Y6CIU1_9BACT</name>
<sequence>MIRTLILTLSFSFLAGAAQGKTLFKYKKKEIKPVLAESVNKLSDGKYEIKLKANQQVQGKDLTPELVKQSVEGKLKKSLKTEVTKVDDRTVHITFDGQEETFLKRLSKTRIKARKSVSLALDSSVSDGGIRAKTGKDPASDDEIKIKVTKVTADQVEGIALDIGKNYKSQVKMGRKLRIKAKNTDTFEKGKHAFIKPKKDGKDWVLP</sequence>
<dbReference type="STRING" id="1513793.SAMN06296036_12392"/>
<reference evidence="3" key="1">
    <citation type="submission" date="2017-04" db="EMBL/GenBank/DDBJ databases">
        <authorList>
            <person name="Varghese N."/>
            <person name="Submissions S."/>
        </authorList>
    </citation>
    <scope>NUCLEOTIDE SEQUENCE [LARGE SCALE GENOMIC DNA]</scope>
    <source>
        <strain evidence="3">RKEM611</strain>
    </source>
</reference>
<dbReference type="EMBL" id="FWZT01000023">
    <property type="protein sequence ID" value="SMF67079.1"/>
    <property type="molecule type" value="Genomic_DNA"/>
</dbReference>
<dbReference type="Proteomes" id="UP000192907">
    <property type="component" value="Unassembled WGS sequence"/>
</dbReference>
<feature type="signal peptide" evidence="1">
    <location>
        <begin position="1"/>
        <end position="17"/>
    </location>
</feature>
<dbReference type="RefSeq" id="WP_132323711.1">
    <property type="nucleotide sequence ID" value="NZ_FWZT01000023.1"/>
</dbReference>
<accession>A0A1Y6CIU1</accession>
<proteinExistence type="predicted"/>
<keyword evidence="3" id="KW-1185">Reference proteome</keyword>